<protein>
    <submittedName>
        <fullName evidence="3">Uncharacterized protein</fullName>
    </submittedName>
</protein>
<feature type="compositionally biased region" description="Polar residues" evidence="2">
    <location>
        <begin position="162"/>
        <end position="173"/>
    </location>
</feature>
<proteinExistence type="predicted"/>
<comment type="caution">
    <text evidence="3">The sequence shown here is derived from an EMBL/GenBank/DDBJ whole genome shotgun (WGS) entry which is preliminary data.</text>
</comment>
<evidence type="ECO:0000313" key="3">
    <source>
        <dbReference type="EMBL" id="MED6163412.1"/>
    </source>
</evidence>
<dbReference type="Proteomes" id="UP001341840">
    <property type="component" value="Unassembled WGS sequence"/>
</dbReference>
<dbReference type="InterPro" id="IPR036529">
    <property type="entry name" value="KIX_dom_sf"/>
</dbReference>
<dbReference type="EMBL" id="JASCZI010121967">
    <property type="protein sequence ID" value="MED6163412.1"/>
    <property type="molecule type" value="Genomic_DNA"/>
</dbReference>
<sequence>MRRPGPRHFDCVRRAWHSERHQPLRGTLIQEIFRVVDEIHGPATKKNKEYQEKLPIVVLKAEEILYSKANSQFEYMDFSTVLARTNEAIDTIIRRDEITESGNGKYLHPCIEAALNLGCSLTRTPRSQRNKPRCYLSHSKEQAPNVIQHTPQNFNTREDNATKPSHVSNNVAPTTTTTTSSSNKKQCLSPQPPRLSSVYPLYYHGNNNICLEESQHVSKALDKSNANNFGPPVTGVVQNLMANGDPVQTTSRPNKCDLSLRLGLGPINNTSF</sequence>
<feature type="region of interest" description="Disordered" evidence="2">
    <location>
        <begin position="152"/>
        <end position="191"/>
    </location>
</feature>
<evidence type="ECO:0000256" key="1">
    <source>
        <dbReference type="ARBA" id="ARBA00023242"/>
    </source>
</evidence>
<name>A0ABU6UQ46_9FABA</name>
<dbReference type="PANTHER" id="PTHR35300:SF5">
    <property type="entry name" value="HISTONE ACETYLTRANSFERASE"/>
    <property type="match status" value="1"/>
</dbReference>
<accession>A0ABU6UQ46</accession>
<gene>
    <name evidence="3" type="ORF">PIB30_079705</name>
</gene>
<keyword evidence="1" id="KW-0539">Nucleus</keyword>
<dbReference type="PANTHER" id="PTHR35300">
    <property type="entry name" value="COACTIVATOR CBP, KIX DOMAIN-CONTAINING PROTEIN-RELATED"/>
    <property type="match status" value="1"/>
</dbReference>
<keyword evidence="4" id="KW-1185">Reference proteome</keyword>
<reference evidence="3 4" key="1">
    <citation type="journal article" date="2023" name="Plants (Basel)">
        <title>Bridging the Gap: Combining Genomics and Transcriptomics Approaches to Understand Stylosanthes scabra, an Orphan Legume from the Brazilian Caatinga.</title>
        <authorList>
            <person name="Ferreira-Neto J.R.C."/>
            <person name="da Silva M.D."/>
            <person name="Binneck E."/>
            <person name="de Melo N.F."/>
            <person name="da Silva R.H."/>
            <person name="de Melo A.L.T.M."/>
            <person name="Pandolfi V."/>
            <person name="Bustamante F.O."/>
            <person name="Brasileiro-Vidal A.C."/>
            <person name="Benko-Iseppon A.M."/>
        </authorList>
    </citation>
    <scope>NUCLEOTIDE SEQUENCE [LARGE SCALE GENOMIC DNA]</scope>
    <source>
        <tissue evidence="3">Leaves</tissue>
    </source>
</reference>
<organism evidence="3 4">
    <name type="scientific">Stylosanthes scabra</name>
    <dbReference type="NCBI Taxonomy" id="79078"/>
    <lineage>
        <taxon>Eukaryota</taxon>
        <taxon>Viridiplantae</taxon>
        <taxon>Streptophyta</taxon>
        <taxon>Embryophyta</taxon>
        <taxon>Tracheophyta</taxon>
        <taxon>Spermatophyta</taxon>
        <taxon>Magnoliopsida</taxon>
        <taxon>eudicotyledons</taxon>
        <taxon>Gunneridae</taxon>
        <taxon>Pentapetalae</taxon>
        <taxon>rosids</taxon>
        <taxon>fabids</taxon>
        <taxon>Fabales</taxon>
        <taxon>Fabaceae</taxon>
        <taxon>Papilionoideae</taxon>
        <taxon>50 kb inversion clade</taxon>
        <taxon>dalbergioids sensu lato</taxon>
        <taxon>Dalbergieae</taxon>
        <taxon>Pterocarpus clade</taxon>
        <taxon>Stylosanthes</taxon>
    </lineage>
</organism>
<evidence type="ECO:0000256" key="2">
    <source>
        <dbReference type="SAM" id="MobiDB-lite"/>
    </source>
</evidence>
<evidence type="ECO:0000313" key="4">
    <source>
        <dbReference type="Proteomes" id="UP001341840"/>
    </source>
</evidence>
<dbReference type="Gene3D" id="1.10.246.20">
    <property type="entry name" value="Coactivator CBP, KIX domain"/>
    <property type="match status" value="1"/>
</dbReference>